<reference evidence="2 3" key="1">
    <citation type="submission" date="2017-06" db="EMBL/GenBank/DDBJ databases">
        <title>Draft genome sequence of a variant of Elsinoe murrayae.</title>
        <authorList>
            <person name="Cheng Q."/>
        </authorList>
    </citation>
    <scope>NUCLEOTIDE SEQUENCE [LARGE SCALE GENOMIC DNA]</scope>
    <source>
        <strain evidence="2 3">CQ-2017a</strain>
    </source>
</reference>
<dbReference type="InParanoid" id="A0A2K1QQ80"/>
<evidence type="ECO:0000313" key="3">
    <source>
        <dbReference type="Proteomes" id="UP000243797"/>
    </source>
</evidence>
<keyword evidence="3" id="KW-1185">Reference proteome</keyword>
<comment type="caution">
    <text evidence="2">The sequence shown here is derived from an EMBL/GenBank/DDBJ whole genome shotgun (WGS) entry which is preliminary data.</text>
</comment>
<feature type="region of interest" description="Disordered" evidence="1">
    <location>
        <begin position="140"/>
        <end position="165"/>
    </location>
</feature>
<name>A0A2K1QQ80_9PEZI</name>
<proteinExistence type="predicted"/>
<evidence type="ECO:0000313" key="2">
    <source>
        <dbReference type="EMBL" id="PNS17080.1"/>
    </source>
</evidence>
<dbReference type="EMBL" id="NKHZ01000054">
    <property type="protein sequence ID" value="PNS17080.1"/>
    <property type="molecule type" value="Genomic_DNA"/>
</dbReference>
<accession>A0A2K1QQ80</accession>
<organism evidence="2 3">
    <name type="scientific">Sphaceloma murrayae</name>
    <dbReference type="NCBI Taxonomy" id="2082308"/>
    <lineage>
        <taxon>Eukaryota</taxon>
        <taxon>Fungi</taxon>
        <taxon>Dikarya</taxon>
        <taxon>Ascomycota</taxon>
        <taxon>Pezizomycotina</taxon>
        <taxon>Dothideomycetes</taxon>
        <taxon>Dothideomycetidae</taxon>
        <taxon>Myriangiales</taxon>
        <taxon>Elsinoaceae</taxon>
        <taxon>Sphaceloma</taxon>
    </lineage>
</organism>
<dbReference type="Proteomes" id="UP000243797">
    <property type="component" value="Unassembled WGS sequence"/>
</dbReference>
<dbReference type="AlphaFoldDB" id="A0A2K1QQ80"/>
<evidence type="ECO:0000256" key="1">
    <source>
        <dbReference type="SAM" id="MobiDB-lite"/>
    </source>
</evidence>
<sequence>MALTVHQESMWRALLGMDPIDFKYTCPVRIHSRTHELIPNCRVCRAGAMQAVSVHLSYLDYLLSLPGSLQPSTAQLHFFLTSLWDASSCKMHDNGERFKAFPKQDTVSDWLKKITAVDFVLPSSTRQRTSSTPVMTWLSSLPSTAEKTEGSTDASSLPSGPDRDLSTVETMAKDVAGVPPVLELSQKDFAISYPVDEEEADLQADMSKWGVDETLWMTLSPVCEDLLQAGRQEVSRTAAEADFEAPDPDANDTNTRLGVDTAPLPGNSIMTTTENAQPANDTPHDGSKLWQSSTPVYDMCSVCLDILNFCAPTTFVCLACLRPSHENCIRRRADDQGWPTCGNSLCPGEAEFNIDPRLLTCNNIGSDGSDQDEDMLDLQ</sequence>
<gene>
    <name evidence="2" type="ORF">CAC42_3650</name>
</gene>
<protein>
    <submittedName>
        <fullName evidence="2">Uncharacterized protein</fullName>
    </submittedName>
</protein>
<feature type="compositionally biased region" description="Polar residues" evidence="1">
    <location>
        <begin position="140"/>
        <end position="158"/>
    </location>
</feature>